<dbReference type="Gene3D" id="3.70.10.10">
    <property type="match status" value="2"/>
</dbReference>
<organism evidence="7 8">
    <name type="scientific">Somion occarium</name>
    <dbReference type="NCBI Taxonomy" id="3059160"/>
    <lineage>
        <taxon>Eukaryota</taxon>
        <taxon>Fungi</taxon>
        <taxon>Dikarya</taxon>
        <taxon>Basidiomycota</taxon>
        <taxon>Agaricomycotina</taxon>
        <taxon>Agaricomycetes</taxon>
        <taxon>Polyporales</taxon>
        <taxon>Cerrenaceae</taxon>
        <taxon>Somion</taxon>
    </lineage>
</organism>
<dbReference type="Proteomes" id="UP001497453">
    <property type="component" value="Chromosome 3"/>
</dbReference>
<feature type="region of interest" description="Disordered" evidence="6">
    <location>
        <begin position="81"/>
        <end position="107"/>
    </location>
</feature>
<feature type="compositionally biased region" description="Low complexity" evidence="6">
    <location>
        <begin position="167"/>
        <end position="179"/>
    </location>
</feature>
<dbReference type="InterPro" id="IPR046938">
    <property type="entry name" value="DNA_clamp_sf"/>
</dbReference>
<name>A0ABP1D8T0_9APHY</name>
<evidence type="ECO:0000256" key="4">
    <source>
        <dbReference type="ARBA" id="ARBA00023204"/>
    </source>
</evidence>
<dbReference type="InterPro" id="IPR003021">
    <property type="entry name" value="Rad1_Rec1_Rad17"/>
</dbReference>
<comment type="subcellular location">
    <subcellularLocation>
        <location evidence="1">Nucleus</location>
    </subcellularLocation>
</comment>
<evidence type="ECO:0000256" key="5">
    <source>
        <dbReference type="ARBA" id="ARBA00023242"/>
    </source>
</evidence>
<keyword evidence="3" id="KW-0227">DNA damage</keyword>
<sequence length="383" mass="41708">MSQSQATSEEEPSPLLVLSAYTTDLRHFTNLLRGVSFEKRALFDLTAGGIVVTVEEARTLLAFAFIRNDIFDEYIYIPMEEPEPEPQSSQETVDEDEEPTPPRPKRTLFEVNLSTVIDCLNLFGTAGTSASAVKKHRFKGWNQSAQDSDGDDDGTEDGSASRRGRTSKSASGMNASASANTKIDQFMSGSTKGTALRMTYAGPGHPLVLHLAESSSGPAATCEIVTYDPEPALELPFDSDAMIMKMILKSSWLQDALSELHPSCDKLTIIGNPPPAPGRGPTLTAPPRLRIKATGTFGTTEMDYPNDKEVLESCECDTHVSFTYRTSHVVRVARALQHSTKTSVRIDEGGLLSLQLIIPSPRMRGPKAAEAFTEFRCLAIDES</sequence>
<dbReference type="SUPFAM" id="SSF55979">
    <property type="entry name" value="DNA clamp"/>
    <property type="match status" value="1"/>
</dbReference>
<keyword evidence="5" id="KW-0539">Nucleus</keyword>
<proteinExistence type="inferred from homology"/>
<dbReference type="PANTHER" id="PTHR10870:SF0">
    <property type="entry name" value="CELL CYCLE CHECKPOINT PROTEIN RAD1"/>
    <property type="match status" value="1"/>
</dbReference>
<evidence type="ECO:0000256" key="3">
    <source>
        <dbReference type="ARBA" id="ARBA00022763"/>
    </source>
</evidence>
<reference evidence="8" key="1">
    <citation type="submission" date="2024-04" db="EMBL/GenBank/DDBJ databases">
        <authorList>
            <person name="Shaw F."/>
            <person name="Minotto A."/>
        </authorList>
    </citation>
    <scope>NUCLEOTIDE SEQUENCE [LARGE SCALE GENOMIC DNA]</scope>
</reference>
<accession>A0ABP1D8T0</accession>
<keyword evidence="8" id="KW-1185">Reference proteome</keyword>
<dbReference type="EMBL" id="OZ037946">
    <property type="protein sequence ID" value="CAL1703418.1"/>
    <property type="molecule type" value="Genomic_DNA"/>
</dbReference>
<comment type="similarity">
    <text evidence="2">Belongs to the rad1 family.</text>
</comment>
<protein>
    <recommendedName>
        <fullName evidence="9">Rad1-domain-containing protein</fullName>
    </recommendedName>
</protein>
<dbReference type="Pfam" id="PF02144">
    <property type="entry name" value="Rad1"/>
    <property type="match status" value="1"/>
</dbReference>
<gene>
    <name evidence="7" type="ORF">GFSPODELE1_LOCUS4566</name>
</gene>
<keyword evidence="4" id="KW-0234">DNA repair</keyword>
<dbReference type="PANTHER" id="PTHR10870">
    <property type="entry name" value="CELL CYCLE CHECKPOINT PROTEIN RAD1"/>
    <property type="match status" value="1"/>
</dbReference>
<evidence type="ECO:0000256" key="1">
    <source>
        <dbReference type="ARBA" id="ARBA00004123"/>
    </source>
</evidence>
<evidence type="ECO:0000313" key="8">
    <source>
        <dbReference type="Proteomes" id="UP001497453"/>
    </source>
</evidence>
<evidence type="ECO:0000256" key="6">
    <source>
        <dbReference type="SAM" id="MobiDB-lite"/>
    </source>
</evidence>
<evidence type="ECO:0000313" key="7">
    <source>
        <dbReference type="EMBL" id="CAL1703418.1"/>
    </source>
</evidence>
<evidence type="ECO:0000256" key="2">
    <source>
        <dbReference type="ARBA" id="ARBA00010991"/>
    </source>
</evidence>
<dbReference type="PRINTS" id="PR01245">
    <property type="entry name" value="RAD1REC1"/>
</dbReference>
<evidence type="ECO:0008006" key="9">
    <source>
        <dbReference type="Google" id="ProtNLM"/>
    </source>
</evidence>
<feature type="region of interest" description="Disordered" evidence="6">
    <location>
        <begin position="141"/>
        <end position="184"/>
    </location>
</feature>